<feature type="domain" description="Protein kinase" evidence="2">
    <location>
        <begin position="196"/>
        <end position="473"/>
    </location>
</feature>
<organism evidence="3 4">
    <name type="scientific">Orbilia brochopaga</name>
    <dbReference type="NCBI Taxonomy" id="3140254"/>
    <lineage>
        <taxon>Eukaryota</taxon>
        <taxon>Fungi</taxon>
        <taxon>Dikarya</taxon>
        <taxon>Ascomycota</taxon>
        <taxon>Pezizomycotina</taxon>
        <taxon>Orbiliomycetes</taxon>
        <taxon>Orbiliales</taxon>
        <taxon>Orbiliaceae</taxon>
        <taxon>Orbilia</taxon>
    </lineage>
</organism>
<proteinExistence type="predicted"/>
<dbReference type="GO" id="GO:0004672">
    <property type="term" value="F:protein kinase activity"/>
    <property type="evidence" value="ECO:0007669"/>
    <property type="project" value="InterPro"/>
</dbReference>
<dbReference type="GO" id="GO:0005524">
    <property type="term" value="F:ATP binding"/>
    <property type="evidence" value="ECO:0007669"/>
    <property type="project" value="InterPro"/>
</dbReference>
<evidence type="ECO:0000313" key="4">
    <source>
        <dbReference type="Proteomes" id="UP001375240"/>
    </source>
</evidence>
<dbReference type="AlphaFoldDB" id="A0AAV9UDK1"/>
<evidence type="ECO:0000313" key="3">
    <source>
        <dbReference type="EMBL" id="KAK6340535.1"/>
    </source>
</evidence>
<feature type="region of interest" description="Disordered" evidence="1">
    <location>
        <begin position="326"/>
        <end position="360"/>
    </location>
</feature>
<comment type="caution">
    <text evidence="3">The sequence shown here is derived from an EMBL/GenBank/DDBJ whole genome shotgun (WGS) entry which is preliminary data.</text>
</comment>
<accession>A0AAV9UDK1</accession>
<protein>
    <recommendedName>
        <fullName evidence="2">Protein kinase domain-containing protein</fullName>
    </recommendedName>
</protein>
<evidence type="ECO:0000259" key="2">
    <source>
        <dbReference type="SMART" id="SM00220"/>
    </source>
</evidence>
<dbReference type="EMBL" id="JAVHNQ010000008">
    <property type="protein sequence ID" value="KAK6340535.1"/>
    <property type="molecule type" value="Genomic_DNA"/>
</dbReference>
<dbReference type="Gene3D" id="1.10.510.10">
    <property type="entry name" value="Transferase(Phosphotransferase) domain 1"/>
    <property type="match status" value="1"/>
</dbReference>
<name>A0AAV9UDK1_9PEZI</name>
<dbReference type="Proteomes" id="UP001375240">
    <property type="component" value="Unassembled WGS sequence"/>
</dbReference>
<dbReference type="SUPFAM" id="SSF56112">
    <property type="entry name" value="Protein kinase-like (PK-like)"/>
    <property type="match status" value="1"/>
</dbReference>
<evidence type="ECO:0000256" key="1">
    <source>
        <dbReference type="SAM" id="MobiDB-lite"/>
    </source>
</evidence>
<feature type="compositionally biased region" description="Basic and acidic residues" evidence="1">
    <location>
        <begin position="340"/>
        <end position="350"/>
    </location>
</feature>
<reference evidence="3 4" key="1">
    <citation type="submission" date="2019-10" db="EMBL/GenBank/DDBJ databases">
        <authorList>
            <person name="Palmer J.M."/>
        </authorList>
    </citation>
    <scope>NUCLEOTIDE SEQUENCE [LARGE SCALE GENOMIC DNA]</scope>
    <source>
        <strain evidence="3 4">TWF696</strain>
    </source>
</reference>
<dbReference type="InterPro" id="IPR008271">
    <property type="entry name" value="Ser/Thr_kinase_AS"/>
</dbReference>
<dbReference type="InterPro" id="IPR011009">
    <property type="entry name" value="Kinase-like_dom_sf"/>
</dbReference>
<sequence>MESITPDPTPDYRNDLLYEKALPTPDETATDGRLSRLELWFLLSALSATPQHIYVDIHRDPATDATSTSNRILDSFTTAEHECVEKLTPLLAGHLGSLSAASKLVLHSRFGISLKGNTFSDPHTPPVISHTAITSEPQLPRIPFGSIKFLEAREIRPNIRIAKNPTPSSAEHHDSKCIYKGVDFGIDALNLTVEITNYKKLLAKGPTLEKWLVKLVGLVYVKDIEGSEDPQVQGEDAAEMAQNEEDEEENTQFVGALFIYYPQRDLTTHCYNTPIPEDIKTCWLRQLVCATAALEEAGFEHWDLKCENIVLDTADGLPDDEFTNHMADTSSGEIAMPRTTTERGRQERRSSTSTHPTLLNPGKLKIIDLENTKSSVAYKPPTAEHKPSHSSFVVPGGEAQTDRLPHELGICMVYALGKTILEIFTGRAPAVGDPAEDELKLLTEPARALVSGCCLSPNRISAVEAKKLLEGFFLKYSDDMDDVEQRVEEMHAS</sequence>
<dbReference type="SMART" id="SM00220">
    <property type="entry name" value="S_TKc"/>
    <property type="match status" value="1"/>
</dbReference>
<dbReference type="PROSITE" id="PS00108">
    <property type="entry name" value="PROTEIN_KINASE_ST"/>
    <property type="match status" value="1"/>
</dbReference>
<keyword evidence="4" id="KW-1185">Reference proteome</keyword>
<gene>
    <name evidence="3" type="ORF">TWF696_008861</name>
</gene>
<dbReference type="InterPro" id="IPR000719">
    <property type="entry name" value="Prot_kinase_dom"/>
</dbReference>